<dbReference type="Proteomes" id="UP000077315">
    <property type="component" value="Unassembled WGS sequence"/>
</dbReference>
<dbReference type="GO" id="GO:0019005">
    <property type="term" value="C:SCF ubiquitin ligase complex"/>
    <property type="evidence" value="ECO:0007669"/>
    <property type="project" value="TreeGrafter"/>
</dbReference>
<dbReference type="PANTHER" id="PTHR13318:SF169">
    <property type="entry name" value="F-BOX AND LEUCINE-RICH REPEAT PROTEIN 9"/>
    <property type="match status" value="1"/>
</dbReference>
<sequence length="424" mass="47844">MTHFTAYNPFTVLIKFNAVFNLTVLYLDTHTIVQCNRINHSAYRKTLPLIWSKPRFDKGLVGDALSVFHRFLDTLPLVRIATIQNIETLDLSVIEESLYDHVRPDFWLLLVRYIPNLKTLCLRGASFLSCDTFQGLEQYWKWPGVETLDISYCDHMNQAILMQLADALPALRSIVLDGLKCQISRGVDALSDRCDKLETISLKSCPTLSDNCLVSLAKFRKHHLRSLDLSGCRQITNKGLMLTAKYNIKLHTLLLANTSCSPEIVLEFVSGPLNRKYLRQLDISNCANLNGSQLIKVAEKLLESTEITHLTVSMFLISVMLSQALVSVNSNLVSLTVHGLPEGTPIQLIDRLIEIFPMLSEIVFVREYYQSDFLKGSYADTSLPKRERFITEENLTNLSIGSPPVKIILSNSCENVSSVGIDSW</sequence>
<organism evidence="1 2">
    <name type="scientific">Phycomyces blakesleeanus (strain ATCC 8743b / DSM 1359 / FGSC 10004 / NBRC 33097 / NRRL 1555)</name>
    <dbReference type="NCBI Taxonomy" id="763407"/>
    <lineage>
        <taxon>Eukaryota</taxon>
        <taxon>Fungi</taxon>
        <taxon>Fungi incertae sedis</taxon>
        <taxon>Mucoromycota</taxon>
        <taxon>Mucoromycotina</taxon>
        <taxon>Mucoromycetes</taxon>
        <taxon>Mucorales</taxon>
        <taxon>Phycomycetaceae</taxon>
        <taxon>Phycomyces</taxon>
    </lineage>
</organism>
<dbReference type="OrthoDB" id="10257471at2759"/>
<name>A0A162V731_PHYB8</name>
<proteinExistence type="predicted"/>
<keyword evidence="2" id="KW-1185">Reference proteome</keyword>
<dbReference type="InterPro" id="IPR032675">
    <property type="entry name" value="LRR_dom_sf"/>
</dbReference>
<dbReference type="PANTHER" id="PTHR13318">
    <property type="entry name" value="PARTNER OF PAIRED, ISOFORM B-RELATED"/>
    <property type="match status" value="1"/>
</dbReference>
<dbReference type="GeneID" id="28990827"/>
<protein>
    <recommendedName>
        <fullName evidence="3">F-box domain-containing protein</fullName>
    </recommendedName>
</protein>
<gene>
    <name evidence="1" type="ORF">PHYBLDRAFT_138041</name>
</gene>
<dbReference type="InterPro" id="IPR001611">
    <property type="entry name" value="Leu-rich_rpt"/>
</dbReference>
<dbReference type="EMBL" id="KV440971">
    <property type="protein sequence ID" value="OAD80482.1"/>
    <property type="molecule type" value="Genomic_DNA"/>
</dbReference>
<dbReference type="GO" id="GO:0031146">
    <property type="term" value="P:SCF-dependent proteasomal ubiquitin-dependent protein catabolic process"/>
    <property type="evidence" value="ECO:0007669"/>
    <property type="project" value="TreeGrafter"/>
</dbReference>
<accession>A0A162V731</accession>
<evidence type="ECO:0000313" key="2">
    <source>
        <dbReference type="Proteomes" id="UP000077315"/>
    </source>
</evidence>
<evidence type="ECO:0008006" key="3">
    <source>
        <dbReference type="Google" id="ProtNLM"/>
    </source>
</evidence>
<dbReference type="AlphaFoldDB" id="A0A162V731"/>
<dbReference type="SMART" id="SM00367">
    <property type="entry name" value="LRR_CC"/>
    <property type="match status" value="4"/>
</dbReference>
<dbReference type="RefSeq" id="XP_018298522.1">
    <property type="nucleotide sequence ID" value="XM_018429921.1"/>
</dbReference>
<dbReference type="STRING" id="763407.A0A162V731"/>
<dbReference type="Pfam" id="PF13516">
    <property type="entry name" value="LRR_6"/>
    <property type="match status" value="1"/>
</dbReference>
<dbReference type="InterPro" id="IPR006553">
    <property type="entry name" value="Leu-rich_rpt_Cys-con_subtyp"/>
</dbReference>
<evidence type="ECO:0000313" key="1">
    <source>
        <dbReference type="EMBL" id="OAD80482.1"/>
    </source>
</evidence>
<reference evidence="2" key="1">
    <citation type="submission" date="2015-06" db="EMBL/GenBank/DDBJ databases">
        <title>Expansion of signal transduction pathways in fungi by whole-genome duplication.</title>
        <authorList>
            <consortium name="DOE Joint Genome Institute"/>
            <person name="Corrochano L.M."/>
            <person name="Kuo A."/>
            <person name="Marcet-Houben M."/>
            <person name="Polaino S."/>
            <person name="Salamov A."/>
            <person name="Villalobos J.M."/>
            <person name="Alvarez M.I."/>
            <person name="Avalos J."/>
            <person name="Benito E.P."/>
            <person name="Benoit I."/>
            <person name="Burger G."/>
            <person name="Camino L.P."/>
            <person name="Canovas D."/>
            <person name="Cerda-Olmedo E."/>
            <person name="Cheng J.-F."/>
            <person name="Dominguez A."/>
            <person name="Elias M."/>
            <person name="Eslava A.P."/>
            <person name="Glaser F."/>
            <person name="Grimwood J."/>
            <person name="Gutierrez G."/>
            <person name="Heitman J."/>
            <person name="Henrissat B."/>
            <person name="Iturriaga E.A."/>
            <person name="Lang B.F."/>
            <person name="Lavin J.L."/>
            <person name="Lee S."/>
            <person name="Li W."/>
            <person name="Lindquist E."/>
            <person name="Lopez-Garcia S."/>
            <person name="Luque E.M."/>
            <person name="Marcos A.T."/>
            <person name="Martin J."/>
            <person name="McCluskey K."/>
            <person name="Medina H.R."/>
            <person name="Miralles-Duran A."/>
            <person name="Miyazaki A."/>
            <person name="Munoz-Torres E."/>
            <person name="Oguiza J.A."/>
            <person name="Ohm R."/>
            <person name="Olmedo M."/>
            <person name="Orejas M."/>
            <person name="Ortiz-Castellanos L."/>
            <person name="Pisabarro A.G."/>
            <person name="Rodriguez-Romero J."/>
            <person name="Ruiz-Herrera J."/>
            <person name="Ruiz-Vazquez R."/>
            <person name="Sanz C."/>
            <person name="Schackwitz W."/>
            <person name="Schmutz J."/>
            <person name="Shahriari M."/>
            <person name="Shelest E."/>
            <person name="Silva-Franco F."/>
            <person name="Soanes D."/>
            <person name="Syed K."/>
            <person name="Tagua V.G."/>
            <person name="Talbot N.J."/>
            <person name="Thon M."/>
            <person name="De vries R.P."/>
            <person name="Wiebenga A."/>
            <person name="Yadav J.S."/>
            <person name="Braun E.L."/>
            <person name="Baker S."/>
            <person name="Garre V."/>
            <person name="Horwitz B."/>
            <person name="Torres-Martinez S."/>
            <person name="Idnurm A."/>
            <person name="Herrera-Estrella A."/>
            <person name="Gabaldon T."/>
            <person name="Grigoriev I.V."/>
        </authorList>
    </citation>
    <scope>NUCLEOTIDE SEQUENCE [LARGE SCALE GENOMIC DNA]</scope>
    <source>
        <strain evidence="2">NRRL 1555(-)</strain>
    </source>
</reference>
<dbReference type="Gene3D" id="3.80.10.10">
    <property type="entry name" value="Ribonuclease Inhibitor"/>
    <property type="match status" value="1"/>
</dbReference>
<dbReference type="SUPFAM" id="SSF52047">
    <property type="entry name" value="RNI-like"/>
    <property type="match status" value="1"/>
</dbReference>
<dbReference type="InParanoid" id="A0A162V731"/>
<dbReference type="VEuPathDB" id="FungiDB:PHYBLDRAFT_138041"/>